<dbReference type="EMBL" id="JAURVH010001529">
    <property type="protein sequence ID" value="KAK5907940.1"/>
    <property type="molecule type" value="Genomic_DNA"/>
</dbReference>
<reference evidence="3 4" key="1">
    <citation type="journal article" date="2023" name="Mol. Biol. Evol.">
        <title>Genomics of Secondarily Temperate Adaptation in the Only Non-Antarctic Icefish.</title>
        <authorList>
            <person name="Rivera-Colon A.G."/>
            <person name="Rayamajhi N."/>
            <person name="Minhas B.F."/>
            <person name="Madrigal G."/>
            <person name="Bilyk K.T."/>
            <person name="Yoon V."/>
            <person name="Hune M."/>
            <person name="Gregory S."/>
            <person name="Cheng C.H.C."/>
            <person name="Catchen J.M."/>
        </authorList>
    </citation>
    <scope>NUCLEOTIDE SEQUENCE [LARGE SCALE GENOMIC DNA]</scope>
    <source>
        <tissue evidence="3">White muscle</tissue>
    </source>
</reference>
<dbReference type="InterPro" id="IPR036397">
    <property type="entry name" value="RNaseH_sf"/>
</dbReference>
<dbReference type="SUPFAM" id="SSF53098">
    <property type="entry name" value="Ribonuclease H-like"/>
    <property type="match status" value="1"/>
</dbReference>
<dbReference type="PROSITE" id="PS50994">
    <property type="entry name" value="INTEGRASE"/>
    <property type="match status" value="1"/>
</dbReference>
<gene>
    <name evidence="3" type="ORF">CgunFtcFv8_016040</name>
</gene>
<dbReference type="InterPro" id="IPR001584">
    <property type="entry name" value="Integrase_cat-core"/>
</dbReference>
<dbReference type="InterPro" id="IPR012337">
    <property type="entry name" value="RNaseH-like_sf"/>
</dbReference>
<dbReference type="InterPro" id="IPR058913">
    <property type="entry name" value="Integrase_dom_put"/>
</dbReference>
<dbReference type="AlphaFoldDB" id="A0AAN8CQF2"/>
<name>A0AAN8CQF2_CHAGU</name>
<dbReference type="Gene3D" id="3.30.420.10">
    <property type="entry name" value="Ribonuclease H-like superfamily/Ribonuclease H"/>
    <property type="match status" value="1"/>
</dbReference>
<organism evidence="3 4">
    <name type="scientific">Champsocephalus gunnari</name>
    <name type="common">Mackerel icefish</name>
    <dbReference type="NCBI Taxonomy" id="52237"/>
    <lineage>
        <taxon>Eukaryota</taxon>
        <taxon>Metazoa</taxon>
        <taxon>Chordata</taxon>
        <taxon>Craniata</taxon>
        <taxon>Vertebrata</taxon>
        <taxon>Euteleostomi</taxon>
        <taxon>Actinopterygii</taxon>
        <taxon>Neopterygii</taxon>
        <taxon>Teleostei</taxon>
        <taxon>Neoteleostei</taxon>
        <taxon>Acanthomorphata</taxon>
        <taxon>Eupercaria</taxon>
        <taxon>Perciformes</taxon>
        <taxon>Notothenioidei</taxon>
        <taxon>Channichthyidae</taxon>
        <taxon>Champsocephalus</taxon>
    </lineage>
</organism>
<dbReference type="GO" id="GO:0015074">
    <property type="term" value="P:DNA integration"/>
    <property type="evidence" value="ECO:0007669"/>
    <property type="project" value="InterPro"/>
</dbReference>
<dbReference type="GO" id="GO:0003676">
    <property type="term" value="F:nucleic acid binding"/>
    <property type="evidence" value="ECO:0007669"/>
    <property type="project" value="InterPro"/>
</dbReference>
<keyword evidence="4" id="KW-1185">Reference proteome</keyword>
<dbReference type="PANTHER" id="PTHR46791:SF5">
    <property type="entry name" value="CLR5 DOMAIN-CONTAINING PROTEIN-RELATED"/>
    <property type="match status" value="1"/>
</dbReference>
<feature type="domain" description="Integrase catalytic" evidence="2">
    <location>
        <begin position="77"/>
        <end position="258"/>
    </location>
</feature>
<dbReference type="Proteomes" id="UP001331515">
    <property type="component" value="Unassembled WGS sequence"/>
</dbReference>
<protein>
    <recommendedName>
        <fullName evidence="2">Integrase catalytic domain-containing protein</fullName>
    </recommendedName>
</protein>
<evidence type="ECO:0000256" key="1">
    <source>
        <dbReference type="SAM" id="MobiDB-lite"/>
    </source>
</evidence>
<accession>A0AAN8CQF2</accession>
<dbReference type="Pfam" id="PF24764">
    <property type="entry name" value="rva_4"/>
    <property type="match status" value="1"/>
</dbReference>
<proteinExistence type="predicted"/>
<evidence type="ECO:0000313" key="3">
    <source>
        <dbReference type="EMBL" id="KAK5907940.1"/>
    </source>
</evidence>
<feature type="region of interest" description="Disordered" evidence="1">
    <location>
        <begin position="269"/>
        <end position="290"/>
    </location>
</feature>
<sequence length="350" mass="39837">MLRSGTYSTISDAALDDLIKEIVAGNNQIGPESVRAQLQAQQMWIQRRRVRDSMKRINPEAAALRAMSQRLHRRAYRVAGPNSLWHLDGNHKLIRWRIVIHGGIDGYSRLVVFLRASDNNRSATVMDSFMDAVAKYGVPSRVRTDHGGENNAVCLMMNVFRGFHRGSALRGRSTHNQRIERLWGDLWRGVSNVYYDLFNFLESEGIIDIDNEMHMWALHYVYLPRINHDLRGFLAQWNNHGLRTERHQTPIQLFVQGCLERQGQTTSAMQSLFGGGQGDAQEEPEREGRADAGDVALDWPERVTVPPNQHLLSDEDMEQLTAQFDPLAGRRGDLGLDTIRNVISYIEALP</sequence>
<evidence type="ECO:0000259" key="2">
    <source>
        <dbReference type="PROSITE" id="PS50994"/>
    </source>
</evidence>
<evidence type="ECO:0000313" key="4">
    <source>
        <dbReference type="Proteomes" id="UP001331515"/>
    </source>
</evidence>
<dbReference type="PANTHER" id="PTHR46791">
    <property type="entry name" value="EXPRESSED PROTEIN"/>
    <property type="match status" value="1"/>
</dbReference>
<comment type="caution">
    <text evidence="3">The sequence shown here is derived from an EMBL/GenBank/DDBJ whole genome shotgun (WGS) entry which is preliminary data.</text>
</comment>